<reference evidence="2" key="1">
    <citation type="submission" date="2022-10" db="EMBL/GenBank/DDBJ databases">
        <authorList>
            <person name="Chen Y."/>
            <person name="Dougan E. K."/>
            <person name="Chan C."/>
            <person name="Rhodes N."/>
            <person name="Thang M."/>
        </authorList>
    </citation>
    <scope>NUCLEOTIDE SEQUENCE</scope>
</reference>
<dbReference type="EMBL" id="CAMXCT010000760">
    <property type="protein sequence ID" value="CAI3982940.1"/>
    <property type="molecule type" value="Genomic_DNA"/>
</dbReference>
<dbReference type="Proteomes" id="UP001152797">
    <property type="component" value="Unassembled WGS sequence"/>
</dbReference>
<reference evidence="3 4" key="2">
    <citation type="submission" date="2024-05" db="EMBL/GenBank/DDBJ databases">
        <authorList>
            <person name="Chen Y."/>
            <person name="Shah S."/>
            <person name="Dougan E. K."/>
            <person name="Thang M."/>
            <person name="Chan C."/>
        </authorList>
    </citation>
    <scope>NUCLEOTIDE SEQUENCE [LARGE SCALE GENOMIC DNA]</scope>
</reference>
<feature type="compositionally biased region" description="Polar residues" evidence="1">
    <location>
        <begin position="31"/>
        <end position="40"/>
    </location>
</feature>
<evidence type="ECO:0000313" key="2">
    <source>
        <dbReference type="EMBL" id="CAI3982940.1"/>
    </source>
</evidence>
<evidence type="ECO:0000256" key="1">
    <source>
        <dbReference type="SAM" id="MobiDB-lite"/>
    </source>
</evidence>
<dbReference type="AlphaFoldDB" id="A0A9P1FQE5"/>
<evidence type="ECO:0000313" key="4">
    <source>
        <dbReference type="Proteomes" id="UP001152797"/>
    </source>
</evidence>
<dbReference type="EMBL" id="CAMXCT030000760">
    <property type="protein sequence ID" value="CAL4770252.1"/>
    <property type="molecule type" value="Genomic_DNA"/>
</dbReference>
<comment type="caution">
    <text evidence="2">The sequence shown here is derived from an EMBL/GenBank/DDBJ whole genome shotgun (WGS) entry which is preliminary data.</text>
</comment>
<accession>A0A9P1FQE5</accession>
<organism evidence="2">
    <name type="scientific">Cladocopium goreaui</name>
    <dbReference type="NCBI Taxonomy" id="2562237"/>
    <lineage>
        <taxon>Eukaryota</taxon>
        <taxon>Sar</taxon>
        <taxon>Alveolata</taxon>
        <taxon>Dinophyceae</taxon>
        <taxon>Suessiales</taxon>
        <taxon>Symbiodiniaceae</taxon>
        <taxon>Cladocopium</taxon>
    </lineage>
</organism>
<name>A0A9P1FQE5_9DINO</name>
<dbReference type="EMBL" id="CAMXCT020000760">
    <property type="protein sequence ID" value="CAL1136315.1"/>
    <property type="molecule type" value="Genomic_DNA"/>
</dbReference>
<gene>
    <name evidence="2" type="ORF">C1SCF055_LOCUS10596</name>
</gene>
<feature type="region of interest" description="Disordered" evidence="1">
    <location>
        <begin position="1"/>
        <end position="49"/>
    </location>
</feature>
<keyword evidence="4" id="KW-1185">Reference proteome</keyword>
<sequence>MASRDATHHDGRRKKSASRDAARKKGSASRDLSQSSSGAQRSKRTRSPMWGFDVAKYGKNFKGAAVDFWRRLLHAEPHDPPFGTYETVQTADCKFESTLRLSDRAQAAAGLSNTEYKGEVCSNKAEAENSAARVFWDDPIAQERAAKLEPSRKSLKERCRRLGHNAKRKALYGS</sequence>
<evidence type="ECO:0000313" key="3">
    <source>
        <dbReference type="EMBL" id="CAL4770252.1"/>
    </source>
</evidence>
<protein>
    <submittedName>
        <fullName evidence="2">Uncharacterized protein</fullName>
    </submittedName>
</protein>
<proteinExistence type="predicted"/>